<proteinExistence type="inferred from homology"/>
<evidence type="ECO:0000256" key="5">
    <source>
        <dbReference type="ARBA" id="ARBA00023306"/>
    </source>
</evidence>
<dbReference type="Proteomes" id="UP000283269">
    <property type="component" value="Unassembled WGS sequence"/>
</dbReference>
<dbReference type="InParanoid" id="A0A409X7V4"/>
<dbReference type="GO" id="GO:0043111">
    <property type="term" value="P:replication fork arrest"/>
    <property type="evidence" value="ECO:0007669"/>
    <property type="project" value="TreeGrafter"/>
</dbReference>
<evidence type="ECO:0000256" key="7">
    <source>
        <dbReference type="SAM" id="MobiDB-lite"/>
    </source>
</evidence>
<keyword evidence="4 6" id="KW-0539">Nucleus</keyword>
<feature type="region of interest" description="Disordered" evidence="7">
    <location>
        <begin position="314"/>
        <end position="339"/>
    </location>
</feature>
<feature type="region of interest" description="Disordered" evidence="7">
    <location>
        <begin position="1"/>
        <end position="167"/>
    </location>
</feature>
<dbReference type="PANTHER" id="PTHR13220:SF11">
    <property type="entry name" value="TIMELESS-INTERACTING PROTEIN"/>
    <property type="match status" value="1"/>
</dbReference>
<feature type="region of interest" description="Disordered" evidence="7">
    <location>
        <begin position="235"/>
        <end position="282"/>
    </location>
</feature>
<evidence type="ECO:0000259" key="8">
    <source>
        <dbReference type="Pfam" id="PF07962"/>
    </source>
</evidence>
<dbReference type="PANTHER" id="PTHR13220">
    <property type="entry name" value="TIMELESS INTERACTING-RELATED"/>
    <property type="match status" value="1"/>
</dbReference>
<dbReference type="OrthoDB" id="437078at2759"/>
<keyword evidence="5 6" id="KW-0131">Cell cycle</keyword>
<feature type="domain" description="Chromosome segregation in meiosis protein 3" evidence="8">
    <location>
        <begin position="158"/>
        <end position="239"/>
    </location>
</feature>
<feature type="compositionally biased region" description="Basic and acidic residues" evidence="7">
    <location>
        <begin position="140"/>
        <end position="163"/>
    </location>
</feature>
<dbReference type="GO" id="GO:0003677">
    <property type="term" value="F:DNA binding"/>
    <property type="evidence" value="ECO:0007669"/>
    <property type="project" value="TreeGrafter"/>
</dbReference>
<comment type="caution">
    <text evidence="9">The sequence shown here is derived from an EMBL/GenBank/DDBJ whole genome shotgun (WGS) entry which is preliminary data.</text>
</comment>
<evidence type="ECO:0000256" key="1">
    <source>
        <dbReference type="ARBA" id="ARBA00004123"/>
    </source>
</evidence>
<comment type="subcellular location">
    <subcellularLocation>
        <location evidence="1 6">Nucleus</location>
    </subcellularLocation>
</comment>
<dbReference type="EMBL" id="NHYD01002412">
    <property type="protein sequence ID" value="PPQ86868.1"/>
    <property type="molecule type" value="Genomic_DNA"/>
</dbReference>
<keyword evidence="3 6" id="KW-0227">DNA damage</keyword>
<evidence type="ECO:0000256" key="6">
    <source>
        <dbReference type="RuleBase" id="RU366049"/>
    </source>
</evidence>
<evidence type="ECO:0000256" key="2">
    <source>
        <dbReference type="ARBA" id="ARBA00006075"/>
    </source>
</evidence>
<dbReference type="GO" id="GO:0006974">
    <property type="term" value="P:DNA damage response"/>
    <property type="evidence" value="ECO:0007669"/>
    <property type="project" value="UniProtKB-KW"/>
</dbReference>
<sequence length="389" mass="43839">MDTSLDSIWDEPIVQDSPKRANKTQRGDDDDRTSRKPAKRPRQTLFLADSDDDVEVPASRTVQRAPPAQDVDIDALFAEFDDDDDDSMGFKPLPPRLNEAELTRQAEERARNTAPSYTPHQILPSSSPSRDTGSPNKNKGSKDEKEKDEKKEPRRLAKLDENRLLGPSGFPQLIKMTKNFKIKGKGHEATDLKRLLQQYQYWTHQLYPKTQFRDTVQRVEKLCHSRRMNIALSVWRDEAHGRPSTQKDDSDEEEGGDENAILPRSSPSGGSSSPLSGPASEVDMFDRPQQQTFVTPQSFSREEDEQEDFWQSLDEFNHNSSESLPAPTTAANSSMDEDEDMWDIIDGVEKAEQAAKESTAPSIMGAVATTEPPGNINPVDDDDWDDMYL</sequence>
<feature type="compositionally biased region" description="Acidic residues" evidence="7">
    <location>
        <begin position="379"/>
        <end position="389"/>
    </location>
</feature>
<feature type="compositionally biased region" description="Basic and acidic residues" evidence="7">
    <location>
        <begin position="25"/>
        <end position="34"/>
    </location>
</feature>
<evidence type="ECO:0000313" key="9">
    <source>
        <dbReference type="EMBL" id="PPQ86868.1"/>
    </source>
</evidence>
<dbReference type="InterPro" id="IPR012923">
    <property type="entry name" value="Csm3"/>
</dbReference>
<dbReference type="GO" id="GO:0031298">
    <property type="term" value="C:replication fork protection complex"/>
    <property type="evidence" value="ECO:0007669"/>
    <property type="project" value="TreeGrafter"/>
</dbReference>
<feature type="compositionally biased region" description="Polar residues" evidence="7">
    <location>
        <begin position="113"/>
        <end position="138"/>
    </location>
</feature>
<evidence type="ECO:0000256" key="4">
    <source>
        <dbReference type="ARBA" id="ARBA00023242"/>
    </source>
</evidence>
<accession>A0A409X7V4</accession>
<comment type="function">
    <text evidence="6">Plays an important role in the control of DNA replication and the maintenance of replication fork stability.</text>
</comment>
<keyword evidence="10" id="KW-1185">Reference proteome</keyword>
<gene>
    <name evidence="9" type="ORF">CVT25_012587</name>
</gene>
<organism evidence="9 10">
    <name type="scientific">Psilocybe cyanescens</name>
    <dbReference type="NCBI Taxonomy" id="93625"/>
    <lineage>
        <taxon>Eukaryota</taxon>
        <taxon>Fungi</taxon>
        <taxon>Dikarya</taxon>
        <taxon>Basidiomycota</taxon>
        <taxon>Agaricomycotina</taxon>
        <taxon>Agaricomycetes</taxon>
        <taxon>Agaricomycetidae</taxon>
        <taxon>Agaricales</taxon>
        <taxon>Agaricineae</taxon>
        <taxon>Strophariaceae</taxon>
        <taxon>Psilocybe</taxon>
    </lineage>
</organism>
<evidence type="ECO:0000256" key="3">
    <source>
        <dbReference type="ARBA" id="ARBA00022763"/>
    </source>
</evidence>
<evidence type="ECO:0000313" key="10">
    <source>
        <dbReference type="Proteomes" id="UP000283269"/>
    </source>
</evidence>
<dbReference type="GO" id="GO:0031297">
    <property type="term" value="P:replication fork processing"/>
    <property type="evidence" value="ECO:0007669"/>
    <property type="project" value="UniProtKB-UniRule"/>
</dbReference>
<comment type="similarity">
    <text evidence="2 6">Belongs to the CSM3 family.</text>
</comment>
<feature type="compositionally biased region" description="Basic and acidic residues" evidence="7">
    <location>
        <begin position="98"/>
        <end position="111"/>
    </location>
</feature>
<feature type="compositionally biased region" description="Low complexity" evidence="7">
    <location>
        <begin position="265"/>
        <end position="280"/>
    </location>
</feature>
<dbReference type="InterPro" id="IPR040038">
    <property type="entry name" value="TIPIN/Csm3/Swi3"/>
</dbReference>
<protein>
    <recommendedName>
        <fullName evidence="6">Chromosome segregation in meiosis protein</fullName>
    </recommendedName>
</protein>
<feature type="compositionally biased region" description="Basic and acidic residues" evidence="7">
    <location>
        <begin position="235"/>
        <end position="248"/>
    </location>
</feature>
<dbReference type="STRING" id="93625.A0A409X7V4"/>
<name>A0A409X7V4_PSICY</name>
<dbReference type="AlphaFoldDB" id="A0A409X7V4"/>
<reference evidence="9 10" key="1">
    <citation type="journal article" date="2018" name="Evol. Lett.">
        <title>Horizontal gene cluster transfer increased hallucinogenic mushroom diversity.</title>
        <authorList>
            <person name="Reynolds H.T."/>
            <person name="Vijayakumar V."/>
            <person name="Gluck-Thaler E."/>
            <person name="Korotkin H.B."/>
            <person name="Matheny P.B."/>
            <person name="Slot J.C."/>
        </authorList>
    </citation>
    <scope>NUCLEOTIDE SEQUENCE [LARGE SCALE GENOMIC DNA]</scope>
    <source>
        <strain evidence="9 10">2631</strain>
    </source>
</reference>
<feature type="region of interest" description="Disordered" evidence="7">
    <location>
        <begin position="351"/>
        <end position="389"/>
    </location>
</feature>
<dbReference type="Pfam" id="PF07962">
    <property type="entry name" value="Swi3"/>
    <property type="match status" value="1"/>
</dbReference>
<dbReference type="GO" id="GO:0000076">
    <property type="term" value="P:DNA replication checkpoint signaling"/>
    <property type="evidence" value="ECO:0007669"/>
    <property type="project" value="UniProtKB-UniRule"/>
</dbReference>